<dbReference type="EMBL" id="KV750786">
    <property type="protein sequence ID" value="OCL03226.1"/>
    <property type="molecule type" value="Genomic_DNA"/>
</dbReference>
<feature type="compositionally biased region" description="Basic and acidic residues" evidence="1">
    <location>
        <begin position="33"/>
        <end position="43"/>
    </location>
</feature>
<dbReference type="Proteomes" id="UP000250140">
    <property type="component" value="Unassembled WGS sequence"/>
</dbReference>
<feature type="region of interest" description="Disordered" evidence="1">
    <location>
        <begin position="27"/>
        <end position="52"/>
    </location>
</feature>
<dbReference type="AlphaFoldDB" id="A0A8E2EQW4"/>
<evidence type="ECO:0000313" key="3">
    <source>
        <dbReference type="Proteomes" id="UP000250140"/>
    </source>
</evidence>
<dbReference type="OrthoDB" id="10460894at2759"/>
<organism evidence="2 3">
    <name type="scientific">Glonium stellatum</name>
    <dbReference type="NCBI Taxonomy" id="574774"/>
    <lineage>
        <taxon>Eukaryota</taxon>
        <taxon>Fungi</taxon>
        <taxon>Dikarya</taxon>
        <taxon>Ascomycota</taxon>
        <taxon>Pezizomycotina</taxon>
        <taxon>Dothideomycetes</taxon>
        <taxon>Pleosporomycetidae</taxon>
        <taxon>Gloniales</taxon>
        <taxon>Gloniaceae</taxon>
        <taxon>Glonium</taxon>
    </lineage>
</organism>
<keyword evidence="3" id="KW-1185">Reference proteome</keyword>
<evidence type="ECO:0000313" key="2">
    <source>
        <dbReference type="EMBL" id="OCL03226.1"/>
    </source>
</evidence>
<sequence length="231" mass="26306">MASKIIPTLAGFPEKIGGEKTPNVILSENATLDSKKSDERCEGNEEDEVDDSDDDIQYLWKEVGSPFIGQLDSRIASRLENAPVIADFEEHQVHWQNFFSSLSEELQETNEASQQLTTPPLPELDIELLDIRDGKSCPCCLDGDRPSEGRIFTLQEESGITRSVFIKLLGDILYAEFDLQKYKPFRDIYEERLVIKGFNWMMGSYGEIWGETRTKFPRLYVYCTGKPVAAY</sequence>
<evidence type="ECO:0000256" key="1">
    <source>
        <dbReference type="SAM" id="MobiDB-lite"/>
    </source>
</evidence>
<proteinExistence type="predicted"/>
<protein>
    <submittedName>
        <fullName evidence="2">Uncharacterized protein</fullName>
    </submittedName>
</protein>
<accession>A0A8E2EQW4</accession>
<name>A0A8E2EQW4_9PEZI</name>
<reference evidence="2 3" key="1">
    <citation type="journal article" date="2016" name="Nat. Commun.">
        <title>Ectomycorrhizal ecology is imprinted in the genome of the dominant symbiotic fungus Cenococcum geophilum.</title>
        <authorList>
            <consortium name="DOE Joint Genome Institute"/>
            <person name="Peter M."/>
            <person name="Kohler A."/>
            <person name="Ohm R.A."/>
            <person name="Kuo A."/>
            <person name="Krutzmann J."/>
            <person name="Morin E."/>
            <person name="Arend M."/>
            <person name="Barry K.W."/>
            <person name="Binder M."/>
            <person name="Choi C."/>
            <person name="Clum A."/>
            <person name="Copeland A."/>
            <person name="Grisel N."/>
            <person name="Haridas S."/>
            <person name="Kipfer T."/>
            <person name="LaButti K."/>
            <person name="Lindquist E."/>
            <person name="Lipzen A."/>
            <person name="Maire R."/>
            <person name="Meier B."/>
            <person name="Mihaltcheva S."/>
            <person name="Molinier V."/>
            <person name="Murat C."/>
            <person name="Poggeler S."/>
            <person name="Quandt C.A."/>
            <person name="Sperisen C."/>
            <person name="Tritt A."/>
            <person name="Tisserant E."/>
            <person name="Crous P.W."/>
            <person name="Henrissat B."/>
            <person name="Nehls U."/>
            <person name="Egli S."/>
            <person name="Spatafora J.W."/>
            <person name="Grigoriev I.V."/>
            <person name="Martin F.M."/>
        </authorList>
    </citation>
    <scope>NUCLEOTIDE SEQUENCE [LARGE SCALE GENOMIC DNA]</scope>
    <source>
        <strain evidence="2 3">CBS 207.34</strain>
    </source>
</reference>
<gene>
    <name evidence="2" type="ORF">AOQ84DRAFT_156823</name>
</gene>